<keyword evidence="1" id="KW-0808">Transferase</keyword>
<evidence type="ECO:0000313" key="6">
    <source>
        <dbReference type="Proteomes" id="UP000324241"/>
    </source>
</evidence>
<dbReference type="Proteomes" id="UP000308092">
    <property type="component" value="Unassembled WGS sequence"/>
</dbReference>
<dbReference type="SUPFAM" id="SSF52540">
    <property type="entry name" value="P-loop containing nucleoside triphosphate hydrolases"/>
    <property type="match status" value="1"/>
</dbReference>
<dbReference type="GeneID" id="54326950"/>
<gene>
    <name evidence="3" type="ORF">ATNIH1004_004248</name>
    <name evidence="4" type="ORF">EYZ11_006797</name>
</gene>
<protein>
    <recommendedName>
        <fullName evidence="2">APS kinase domain-containing protein</fullName>
    </recommendedName>
</protein>
<reference evidence="3 6" key="2">
    <citation type="submission" date="2019-08" db="EMBL/GenBank/DDBJ databases">
        <title>The genome sequence of a newly discovered highly antifungal drug resistant Aspergillus species, Aspergillus tanneri NIH 1004.</title>
        <authorList>
            <person name="Mounaud S."/>
            <person name="Singh I."/>
            <person name="Joardar V."/>
            <person name="Pakala S."/>
            <person name="Pakala S."/>
            <person name="Venepally P."/>
            <person name="Chung J.K."/>
            <person name="Losada L."/>
            <person name="Nierman W.C."/>
        </authorList>
    </citation>
    <scope>NUCLEOTIDE SEQUENCE [LARGE SCALE GENOMIC DNA]</scope>
    <source>
        <strain evidence="3 6">NIH1004</strain>
    </source>
</reference>
<proteinExistence type="predicted"/>
<name>A0A4S3JKA0_9EURO</name>
<comment type="caution">
    <text evidence="4">The sequence shown here is derived from an EMBL/GenBank/DDBJ whole genome shotgun (WGS) entry which is preliminary data.</text>
</comment>
<feature type="domain" description="APS kinase" evidence="2">
    <location>
        <begin position="4"/>
        <end position="43"/>
    </location>
</feature>
<keyword evidence="5" id="KW-1185">Reference proteome</keyword>
<dbReference type="VEuPathDB" id="FungiDB:EYZ11_006797"/>
<dbReference type="EMBL" id="SOSA01000248">
    <property type="protein sequence ID" value="THC93721.1"/>
    <property type="molecule type" value="Genomic_DNA"/>
</dbReference>
<evidence type="ECO:0000259" key="2">
    <source>
        <dbReference type="Pfam" id="PF01583"/>
    </source>
</evidence>
<dbReference type="Gene3D" id="3.40.50.300">
    <property type="entry name" value="P-loop containing nucleotide triphosphate hydrolases"/>
    <property type="match status" value="1"/>
</dbReference>
<dbReference type="Pfam" id="PF01583">
    <property type="entry name" value="APS_kinase"/>
    <property type="match status" value="1"/>
</dbReference>
<evidence type="ECO:0000256" key="1">
    <source>
        <dbReference type="ARBA" id="ARBA00022679"/>
    </source>
</evidence>
<evidence type="ECO:0000313" key="5">
    <source>
        <dbReference type="Proteomes" id="UP000308092"/>
    </source>
</evidence>
<dbReference type="OrthoDB" id="4864962at2759"/>
<accession>A0A4S3JKA0</accession>
<dbReference type="Proteomes" id="UP000324241">
    <property type="component" value="Unassembled WGS sequence"/>
</dbReference>
<evidence type="ECO:0000313" key="4">
    <source>
        <dbReference type="EMBL" id="THC93721.1"/>
    </source>
</evidence>
<dbReference type="InterPro" id="IPR027417">
    <property type="entry name" value="P-loop_NTPase"/>
</dbReference>
<dbReference type="InterPro" id="IPR059117">
    <property type="entry name" value="APS_kinase_dom"/>
</dbReference>
<evidence type="ECO:0000313" key="3">
    <source>
        <dbReference type="EMBL" id="KAA8648363.1"/>
    </source>
</evidence>
<dbReference type="RefSeq" id="XP_033427724.1">
    <property type="nucleotide sequence ID" value="XM_033568918.1"/>
</dbReference>
<sequence length="179" mass="19921">MTVHVILLSGRSGVGKTSVANEMSAELRRHNISHAHIDSDNLDFIYPEEVGPDMMLSNLAALCGNYYRQRGCKKLILSGTAMVLEHEPIRETIQQIVRSPSEEEELILDGVILTAVDAVAQDRLQRREIGSLLDQHLDSSQKMSSILQEEVGDWARRISTDGKNVKDVAVCILKDVGWI</sequence>
<reference evidence="4 5" key="1">
    <citation type="submission" date="2019-03" db="EMBL/GenBank/DDBJ databases">
        <title>The genome sequence of a newly discovered highly antifungal drug resistant Aspergillus species, Aspergillus tanneri NIH 1004.</title>
        <authorList>
            <person name="Mounaud S."/>
            <person name="Singh I."/>
            <person name="Joardar V."/>
            <person name="Pakala S."/>
            <person name="Pakala S."/>
            <person name="Venepally P."/>
            <person name="Hoover J."/>
            <person name="Nierman W."/>
            <person name="Chung J."/>
            <person name="Losada L."/>
        </authorList>
    </citation>
    <scope>NUCLEOTIDE SEQUENCE [LARGE SCALE GENOMIC DNA]</scope>
    <source>
        <strain evidence="4 5">NIH1004</strain>
    </source>
</reference>
<organism evidence="4 5">
    <name type="scientific">Aspergillus tanneri</name>
    <dbReference type="NCBI Taxonomy" id="1220188"/>
    <lineage>
        <taxon>Eukaryota</taxon>
        <taxon>Fungi</taxon>
        <taxon>Dikarya</taxon>
        <taxon>Ascomycota</taxon>
        <taxon>Pezizomycotina</taxon>
        <taxon>Eurotiomycetes</taxon>
        <taxon>Eurotiomycetidae</taxon>
        <taxon>Eurotiales</taxon>
        <taxon>Aspergillaceae</taxon>
        <taxon>Aspergillus</taxon>
        <taxon>Aspergillus subgen. Circumdati</taxon>
    </lineage>
</organism>
<dbReference type="EMBL" id="QUQM01000003">
    <property type="protein sequence ID" value="KAA8648363.1"/>
    <property type="molecule type" value="Genomic_DNA"/>
</dbReference>
<dbReference type="AlphaFoldDB" id="A0A4S3JKA0"/>